<dbReference type="AlphaFoldDB" id="A0A9R1VKK4"/>
<accession>A0A9R1VKK4</accession>
<keyword evidence="3" id="KW-1185">Reference proteome</keyword>
<evidence type="ECO:0000313" key="3">
    <source>
        <dbReference type="Proteomes" id="UP000235145"/>
    </source>
</evidence>
<dbReference type="PANTHER" id="PTHR45786:SF77">
    <property type="entry name" value="HELITRON HELICASE-LIKE DOMAIN-CONTAINING PROTEIN-RELATED"/>
    <property type="match status" value="1"/>
</dbReference>
<protein>
    <recommendedName>
        <fullName evidence="1">Helitron helicase-like domain-containing protein</fullName>
    </recommendedName>
</protein>
<gene>
    <name evidence="2" type="ORF">LSAT_V11C500266020</name>
</gene>
<dbReference type="Pfam" id="PF14214">
    <property type="entry name" value="Helitron_like_N"/>
    <property type="match status" value="1"/>
</dbReference>
<dbReference type="EMBL" id="NBSK02000005">
    <property type="protein sequence ID" value="KAJ0206999.1"/>
    <property type="molecule type" value="Genomic_DNA"/>
</dbReference>
<proteinExistence type="predicted"/>
<feature type="domain" description="Helitron helicase-like" evidence="1">
    <location>
        <begin position="180"/>
        <end position="264"/>
    </location>
</feature>
<reference evidence="2 3" key="1">
    <citation type="journal article" date="2017" name="Nat. Commun.">
        <title>Genome assembly with in vitro proximity ligation data and whole-genome triplication in lettuce.</title>
        <authorList>
            <person name="Reyes-Chin-Wo S."/>
            <person name="Wang Z."/>
            <person name="Yang X."/>
            <person name="Kozik A."/>
            <person name="Arikit S."/>
            <person name="Song C."/>
            <person name="Xia L."/>
            <person name="Froenicke L."/>
            <person name="Lavelle D.O."/>
            <person name="Truco M.J."/>
            <person name="Xia R."/>
            <person name="Zhu S."/>
            <person name="Xu C."/>
            <person name="Xu H."/>
            <person name="Xu X."/>
            <person name="Cox K."/>
            <person name="Korf I."/>
            <person name="Meyers B.C."/>
            <person name="Michelmore R.W."/>
        </authorList>
    </citation>
    <scope>NUCLEOTIDE SEQUENCE [LARGE SCALE GENOMIC DNA]</scope>
    <source>
        <strain evidence="3">cv. Salinas</strain>
        <tissue evidence="2">Seedlings</tissue>
    </source>
</reference>
<evidence type="ECO:0000313" key="2">
    <source>
        <dbReference type="EMBL" id="KAJ0206999.1"/>
    </source>
</evidence>
<dbReference type="InterPro" id="IPR025476">
    <property type="entry name" value="Helitron_helicase-like"/>
</dbReference>
<sequence length="291" mass="33543">MSPMPLLVHYFENGHFIRNVRAYNCMFVMTSFGPRVDESINKSCAPYVFKVYGQISHWIGSFYPESDIHLDTENEISNRLHSFRGEDDVLLSSKVVESLSHVLNTHKTTKDMAESMNLDSYGVRLFSFVPDRIYGPLVPGSLRCIISGDDVSRAIYDIVVFSKSGFAQRIHECHHIYSLILHVRRLFHQFLVDAYTCIDQSSHDYFEHHQERLCNEYISSVCDALSKGDTDSRDIGKRIFLPSSFFGGPMYMYKHYQDALPMCRCNARRSGLVNLEIIGVENDFSKKDYLE</sequence>
<dbReference type="PANTHER" id="PTHR45786">
    <property type="entry name" value="DNA BINDING PROTEIN-LIKE"/>
    <property type="match status" value="1"/>
</dbReference>
<organism evidence="2 3">
    <name type="scientific">Lactuca sativa</name>
    <name type="common">Garden lettuce</name>
    <dbReference type="NCBI Taxonomy" id="4236"/>
    <lineage>
        <taxon>Eukaryota</taxon>
        <taxon>Viridiplantae</taxon>
        <taxon>Streptophyta</taxon>
        <taxon>Embryophyta</taxon>
        <taxon>Tracheophyta</taxon>
        <taxon>Spermatophyta</taxon>
        <taxon>Magnoliopsida</taxon>
        <taxon>eudicotyledons</taxon>
        <taxon>Gunneridae</taxon>
        <taxon>Pentapetalae</taxon>
        <taxon>asterids</taxon>
        <taxon>campanulids</taxon>
        <taxon>Asterales</taxon>
        <taxon>Asteraceae</taxon>
        <taxon>Cichorioideae</taxon>
        <taxon>Cichorieae</taxon>
        <taxon>Lactucinae</taxon>
        <taxon>Lactuca</taxon>
    </lineage>
</organism>
<dbReference type="Proteomes" id="UP000235145">
    <property type="component" value="Unassembled WGS sequence"/>
</dbReference>
<name>A0A9R1VKK4_LACSA</name>
<comment type="caution">
    <text evidence="2">The sequence shown here is derived from an EMBL/GenBank/DDBJ whole genome shotgun (WGS) entry which is preliminary data.</text>
</comment>
<evidence type="ECO:0000259" key="1">
    <source>
        <dbReference type="Pfam" id="PF14214"/>
    </source>
</evidence>